<evidence type="ECO:0000313" key="3">
    <source>
        <dbReference type="Proteomes" id="UP001156601"/>
    </source>
</evidence>
<dbReference type="Pfam" id="PF01755">
    <property type="entry name" value="Glyco_transf_25"/>
    <property type="match status" value="1"/>
</dbReference>
<evidence type="ECO:0000259" key="1">
    <source>
        <dbReference type="Pfam" id="PF01755"/>
    </source>
</evidence>
<dbReference type="AlphaFoldDB" id="A0AA37SYY4"/>
<organism evidence="2 3">
    <name type="scientific">Agaribacter marinus</name>
    <dbReference type="NCBI Taxonomy" id="1431249"/>
    <lineage>
        <taxon>Bacteria</taxon>
        <taxon>Pseudomonadati</taxon>
        <taxon>Pseudomonadota</taxon>
        <taxon>Gammaproteobacteria</taxon>
        <taxon>Alteromonadales</taxon>
        <taxon>Alteromonadaceae</taxon>
        <taxon>Agaribacter</taxon>
    </lineage>
</organism>
<sequence>MGIEFERLSAVNGKALSEQELHTYYSADKNVKDYYKPLTRGEIGCYLSHRKAWQTIVDRNLPYALILEDDFILQTDLKLVTQFLDKQDTFDYIKLSNYQNRERKVKSVKSIAGGSVVTFSKIPAGTCAQIVSFEGAKKLLNSSNKFSRPVDVDLQYWWERGIKVIGLLPFPFAPNPNVESDISQVQSRDKVEKRRIRRIFQQIAFKFKNHCYK</sequence>
<feature type="domain" description="Glycosyl transferase family 25" evidence="1">
    <location>
        <begin position="2"/>
        <end position="151"/>
    </location>
</feature>
<proteinExistence type="predicted"/>
<protein>
    <recommendedName>
        <fullName evidence="1">Glycosyl transferase family 25 domain-containing protein</fullName>
    </recommendedName>
</protein>
<evidence type="ECO:0000313" key="2">
    <source>
        <dbReference type="EMBL" id="GLR69113.1"/>
    </source>
</evidence>
<dbReference type="CDD" id="cd06532">
    <property type="entry name" value="Glyco_transf_25"/>
    <property type="match status" value="1"/>
</dbReference>
<comment type="caution">
    <text evidence="2">The sequence shown here is derived from an EMBL/GenBank/DDBJ whole genome shotgun (WGS) entry which is preliminary data.</text>
</comment>
<keyword evidence="3" id="KW-1185">Reference proteome</keyword>
<dbReference type="EMBL" id="BSOT01000001">
    <property type="protein sequence ID" value="GLR69113.1"/>
    <property type="molecule type" value="Genomic_DNA"/>
</dbReference>
<name>A0AA37SYY4_9ALTE</name>
<dbReference type="Proteomes" id="UP001156601">
    <property type="component" value="Unassembled WGS sequence"/>
</dbReference>
<dbReference type="InterPro" id="IPR002654">
    <property type="entry name" value="Glyco_trans_25"/>
</dbReference>
<gene>
    <name evidence="2" type="ORF">GCM10007852_00210</name>
</gene>
<accession>A0AA37SYY4</accession>
<reference evidence="2" key="2">
    <citation type="submission" date="2023-01" db="EMBL/GenBank/DDBJ databases">
        <title>Draft genome sequence of Agaribacter marinus strain NBRC 110023.</title>
        <authorList>
            <person name="Sun Q."/>
            <person name="Mori K."/>
        </authorList>
    </citation>
    <scope>NUCLEOTIDE SEQUENCE</scope>
    <source>
        <strain evidence="2">NBRC 110023</strain>
    </source>
</reference>
<reference evidence="2" key="1">
    <citation type="journal article" date="2014" name="Int. J. Syst. Evol. Microbiol.">
        <title>Complete genome sequence of Corynebacterium casei LMG S-19264T (=DSM 44701T), isolated from a smear-ripened cheese.</title>
        <authorList>
            <consortium name="US DOE Joint Genome Institute (JGI-PGF)"/>
            <person name="Walter F."/>
            <person name="Albersmeier A."/>
            <person name="Kalinowski J."/>
            <person name="Ruckert C."/>
        </authorList>
    </citation>
    <scope>NUCLEOTIDE SEQUENCE</scope>
    <source>
        <strain evidence="2">NBRC 110023</strain>
    </source>
</reference>